<keyword evidence="1" id="KW-0663">Pyridoxal phosphate</keyword>
<dbReference type="GO" id="GO:0003677">
    <property type="term" value="F:DNA binding"/>
    <property type="evidence" value="ECO:0007669"/>
    <property type="project" value="UniProtKB-KW"/>
</dbReference>
<dbReference type="PANTHER" id="PTHR46577:SF1">
    <property type="entry name" value="HTH-TYPE TRANSCRIPTIONAL REGULATORY PROTEIN GABR"/>
    <property type="match status" value="1"/>
</dbReference>
<dbReference type="EMBL" id="WBMS02000016">
    <property type="protein sequence ID" value="MWA02825.1"/>
    <property type="molecule type" value="Genomic_DNA"/>
</dbReference>
<protein>
    <submittedName>
        <fullName evidence="7">GntR family transcriptional regulator</fullName>
    </submittedName>
</protein>
<dbReference type="GO" id="GO:0003700">
    <property type="term" value="F:DNA-binding transcription factor activity"/>
    <property type="evidence" value="ECO:0007669"/>
    <property type="project" value="InterPro"/>
</dbReference>
<dbReference type="InterPro" id="IPR051446">
    <property type="entry name" value="HTH_trans_reg/aminotransferase"/>
</dbReference>
<accession>A0A6I4ME59</accession>
<evidence type="ECO:0000313" key="8">
    <source>
        <dbReference type="Proteomes" id="UP000462055"/>
    </source>
</evidence>
<evidence type="ECO:0000256" key="5">
    <source>
        <dbReference type="SAM" id="MobiDB-lite"/>
    </source>
</evidence>
<dbReference type="InterPro" id="IPR036390">
    <property type="entry name" value="WH_DNA-bd_sf"/>
</dbReference>
<evidence type="ECO:0000313" key="7">
    <source>
        <dbReference type="EMBL" id="MWA02825.1"/>
    </source>
</evidence>
<evidence type="ECO:0000256" key="2">
    <source>
        <dbReference type="ARBA" id="ARBA00023015"/>
    </source>
</evidence>
<keyword evidence="4" id="KW-0804">Transcription</keyword>
<dbReference type="SUPFAM" id="SSF46785">
    <property type="entry name" value="Winged helix' DNA-binding domain"/>
    <property type="match status" value="1"/>
</dbReference>
<feature type="region of interest" description="Disordered" evidence="5">
    <location>
        <begin position="1"/>
        <end position="49"/>
    </location>
</feature>
<name>A0A6I4ME59_9ACTN</name>
<feature type="compositionally biased region" description="Polar residues" evidence="5">
    <location>
        <begin position="14"/>
        <end position="26"/>
    </location>
</feature>
<dbReference type="SMART" id="SM00345">
    <property type="entry name" value="HTH_GNTR"/>
    <property type="match status" value="1"/>
</dbReference>
<dbReference type="InterPro" id="IPR000524">
    <property type="entry name" value="Tscrpt_reg_HTH_GntR"/>
</dbReference>
<keyword evidence="3" id="KW-0238">DNA-binding</keyword>
<sequence>MEPVRPHPGLKPVRSQNGPQRFQARSSIGGHGSLASYRRSVQGPGATCPRRIRTVFDPTLTVPEQHRVTPGNSTLHGAAHHGWVEFDLDQPRAAYEVIADTIAAEIGAGRLRPGQRVPSAREIATDAGVGMRTAEAALRLLRERGLTVAVVGKATYVAEPSAGASPSDADGE</sequence>
<organism evidence="7 8">
    <name type="scientific">Actinomadura physcomitrii</name>
    <dbReference type="NCBI Taxonomy" id="2650748"/>
    <lineage>
        <taxon>Bacteria</taxon>
        <taxon>Bacillati</taxon>
        <taxon>Actinomycetota</taxon>
        <taxon>Actinomycetes</taxon>
        <taxon>Streptosporangiales</taxon>
        <taxon>Thermomonosporaceae</taxon>
        <taxon>Actinomadura</taxon>
    </lineage>
</organism>
<dbReference type="InterPro" id="IPR036388">
    <property type="entry name" value="WH-like_DNA-bd_sf"/>
</dbReference>
<dbReference type="AlphaFoldDB" id="A0A6I4ME59"/>
<dbReference type="PANTHER" id="PTHR46577">
    <property type="entry name" value="HTH-TYPE TRANSCRIPTIONAL REGULATORY PROTEIN GABR"/>
    <property type="match status" value="1"/>
</dbReference>
<evidence type="ECO:0000256" key="3">
    <source>
        <dbReference type="ARBA" id="ARBA00023125"/>
    </source>
</evidence>
<dbReference type="PROSITE" id="PS50949">
    <property type="entry name" value="HTH_GNTR"/>
    <property type="match status" value="1"/>
</dbReference>
<keyword evidence="2" id="KW-0805">Transcription regulation</keyword>
<gene>
    <name evidence="7" type="ORF">F8568_021080</name>
</gene>
<evidence type="ECO:0000259" key="6">
    <source>
        <dbReference type="PROSITE" id="PS50949"/>
    </source>
</evidence>
<evidence type="ECO:0000256" key="4">
    <source>
        <dbReference type="ARBA" id="ARBA00023163"/>
    </source>
</evidence>
<dbReference type="CDD" id="cd07377">
    <property type="entry name" value="WHTH_GntR"/>
    <property type="match status" value="1"/>
</dbReference>
<dbReference type="Proteomes" id="UP000462055">
    <property type="component" value="Unassembled WGS sequence"/>
</dbReference>
<feature type="domain" description="HTH gntR-type" evidence="6">
    <location>
        <begin position="92"/>
        <end position="160"/>
    </location>
</feature>
<comment type="caution">
    <text evidence="7">The sequence shown here is derived from an EMBL/GenBank/DDBJ whole genome shotgun (WGS) entry which is preliminary data.</text>
</comment>
<reference evidence="7" key="1">
    <citation type="submission" date="2019-12" db="EMBL/GenBank/DDBJ databases">
        <title>Actinomadura physcomitrii sp. nov., a novel actinomycete isolated from moss [Physcomitrium sphaericum (Ludw) Fuernr].</title>
        <authorList>
            <person name="Zhuang X."/>
        </authorList>
    </citation>
    <scope>NUCLEOTIDE SEQUENCE [LARGE SCALE GENOMIC DNA]</scope>
    <source>
        <strain evidence="7">LD22</strain>
    </source>
</reference>
<dbReference type="Pfam" id="PF00392">
    <property type="entry name" value="GntR"/>
    <property type="match status" value="1"/>
</dbReference>
<evidence type="ECO:0000256" key="1">
    <source>
        <dbReference type="ARBA" id="ARBA00022898"/>
    </source>
</evidence>
<proteinExistence type="predicted"/>
<dbReference type="Gene3D" id="1.10.10.10">
    <property type="entry name" value="Winged helix-like DNA-binding domain superfamily/Winged helix DNA-binding domain"/>
    <property type="match status" value="1"/>
</dbReference>
<keyword evidence="8" id="KW-1185">Reference proteome</keyword>